<evidence type="ECO:0000256" key="7">
    <source>
        <dbReference type="ARBA" id="ARBA00022723"/>
    </source>
</evidence>
<dbReference type="InterPro" id="IPR032828">
    <property type="entry name" value="PolyA_RNA-bd"/>
</dbReference>
<dbReference type="InterPro" id="IPR043519">
    <property type="entry name" value="NT_sf"/>
</dbReference>
<feature type="domain" description="CBS" evidence="13">
    <location>
        <begin position="387"/>
        <end position="444"/>
    </location>
</feature>
<evidence type="ECO:0000313" key="14">
    <source>
        <dbReference type="EMBL" id="SDN27355.1"/>
    </source>
</evidence>
<dbReference type="Gene3D" id="3.90.1640.10">
    <property type="entry name" value="inorganic pyrophosphatase (n-terminal core)"/>
    <property type="match status" value="1"/>
</dbReference>
<dbReference type="InterPro" id="IPR001667">
    <property type="entry name" value="DDH_dom"/>
</dbReference>
<dbReference type="STRING" id="206665.SAMN04488516_101248"/>
<proteinExistence type="inferred from homology"/>
<evidence type="ECO:0000313" key="15">
    <source>
        <dbReference type="Proteomes" id="UP000199602"/>
    </source>
</evidence>
<dbReference type="InterPro" id="IPR046342">
    <property type="entry name" value="CBS_dom_sf"/>
</dbReference>
<dbReference type="Gene3D" id="1.10.3090.10">
    <property type="entry name" value="cca-adding enzyme, domain 2"/>
    <property type="match status" value="1"/>
</dbReference>
<dbReference type="SUPFAM" id="SSF54631">
    <property type="entry name" value="CBS-domain pair"/>
    <property type="match status" value="1"/>
</dbReference>
<dbReference type="EMBL" id="FNIN01000001">
    <property type="protein sequence ID" value="SDN27355.1"/>
    <property type="molecule type" value="Genomic_DNA"/>
</dbReference>
<evidence type="ECO:0000256" key="3">
    <source>
        <dbReference type="ARBA" id="ARBA00022555"/>
    </source>
</evidence>
<evidence type="ECO:0000256" key="9">
    <source>
        <dbReference type="ARBA" id="ARBA00022842"/>
    </source>
</evidence>
<gene>
    <name evidence="14" type="ORF">SAMN04488516_101248</name>
</gene>
<dbReference type="SUPFAM" id="SSF81891">
    <property type="entry name" value="Poly A polymerase C-terminal region-like"/>
    <property type="match status" value="1"/>
</dbReference>
<dbReference type="PANTHER" id="PTHR47788">
    <property type="entry name" value="POLYA POLYMERASE"/>
    <property type="match status" value="1"/>
</dbReference>
<keyword evidence="3" id="KW-0820">tRNA-binding</keyword>
<dbReference type="AlphaFoldDB" id="A0A1H0A1J7"/>
<comment type="cofactor">
    <cofactor evidence="1">
        <name>Mg(2+)</name>
        <dbReference type="ChEBI" id="CHEBI:18420"/>
    </cofactor>
</comment>
<reference evidence="14 15" key="1">
    <citation type="submission" date="2016-10" db="EMBL/GenBank/DDBJ databases">
        <authorList>
            <person name="de Groot N.N."/>
        </authorList>
    </citation>
    <scope>NUCLEOTIDE SEQUENCE [LARGE SCALE GENOMIC DNA]</scope>
    <source>
        <strain evidence="14 15">DSM 15269</strain>
    </source>
</reference>
<dbReference type="Gene3D" id="3.10.310.30">
    <property type="match status" value="1"/>
</dbReference>
<feature type="domain" description="CBS" evidence="13">
    <location>
        <begin position="323"/>
        <end position="381"/>
    </location>
</feature>
<organism evidence="14 15">
    <name type="scientific">Desulfonauticus submarinus</name>
    <dbReference type="NCBI Taxonomy" id="206665"/>
    <lineage>
        <taxon>Bacteria</taxon>
        <taxon>Pseudomonadati</taxon>
        <taxon>Thermodesulfobacteriota</taxon>
        <taxon>Desulfovibrionia</taxon>
        <taxon>Desulfovibrionales</taxon>
        <taxon>Desulfonauticaceae</taxon>
        <taxon>Desulfonauticus</taxon>
    </lineage>
</organism>
<accession>A0A1H0A1J7</accession>
<keyword evidence="6" id="KW-0548">Nucleotidyltransferase</keyword>
<protein>
    <submittedName>
        <fullName evidence="14">tRNA nucleotidyltransferase (CCA-adding enzyme)</fullName>
    </submittedName>
</protein>
<keyword evidence="8" id="KW-0547">Nucleotide-binding</keyword>
<dbReference type="GO" id="GO:0016779">
    <property type="term" value="F:nucleotidyltransferase activity"/>
    <property type="evidence" value="ECO:0007669"/>
    <property type="project" value="UniProtKB-KW"/>
</dbReference>
<dbReference type="Gene3D" id="3.30.460.10">
    <property type="entry name" value="Beta Polymerase, domain 2"/>
    <property type="match status" value="1"/>
</dbReference>
<dbReference type="InterPro" id="IPR052390">
    <property type="entry name" value="tRNA_nt/polyA_polymerase"/>
</dbReference>
<dbReference type="OrthoDB" id="9805698at2"/>
<keyword evidence="11" id="KW-0129">CBS domain</keyword>
<dbReference type="GO" id="GO:0008033">
    <property type="term" value="P:tRNA processing"/>
    <property type="evidence" value="ECO:0007669"/>
    <property type="project" value="UniProtKB-KW"/>
</dbReference>
<evidence type="ECO:0000256" key="8">
    <source>
        <dbReference type="ARBA" id="ARBA00022741"/>
    </source>
</evidence>
<sequence>MQKNKLKPKIVITCHNNADFDALAAMVAAKKLYPNSVLIFPGSQEKSLRNFFIESASYLYNFKTINDIIPESVETLVVVDTRQTSRLDHVKKILKNKELEIHIFDHHPSSEEDLEADFIEYKPWGSTTTIIVLKLKEKNISITPDEATLFGLGIYEDTGSFTFNSTTPYDFIAASWLREQKMDVNTIAEFIHKELSAEQIFILNNLIQNASKHHINGIDIVITEVSLEEYVGDFALLVHKFMEMENIKVLFALGRMNDRVHLVARSKLKEVDVGKICNYFGGGGHTFAASASIKNKTLNQIKEELFAILYSKINQQISIKTLMSTPPIFLESNKTLEEAAKLMTRLGLKAIPIVQPNTKHCVGILEHQLAHKAVIHNLGNLVIQDYMQRNIQVVSPNSSLHKIVEIILEHKQRLVPVVDEKKELLGVFTRTDLINFLVQESIPISEDLFKNGKKKEKNIKFLLKEKLSTEFFNIITTAGKIAEEMGYQVYMVGGIVRDILLNFPTLDLDLVVEGDGIAFAQKLAQIFKGRIKSHKKFKTAVIILSSGQKIDVATARLEYYEYPAALPTVELSSLKMDLYRRDFSINTLAVHLNPSRFGKLIDFFGGQRDLKQKKIRVLHALSFIEDPTRILRAVRFEQRFNFHIGKQTFRLIKNALKLDILNKVSGNRIYQELILIFKEKKSIQCLFKLQEYNILKSIHPLLNLTENLQNLFLEINNILNWYNLLYLNEKVKIELLYFLVLLSNLKYEDTKKVISRLNFSKKQKDIFFELREKTKFCLIEFDRYPKKYITKISKLYLLLDDIPIEGILFIIAKIKNEELRQKIAIYVAKFRRIKLAISGKDLIALGLKPGPIFGEILKEVKQISLDNQIYDKQSQLELAKKLIDRKKITF</sequence>
<evidence type="ECO:0000256" key="11">
    <source>
        <dbReference type="PROSITE-ProRule" id="PRU00703"/>
    </source>
</evidence>
<dbReference type="Pfam" id="PF01743">
    <property type="entry name" value="PolyA_pol"/>
    <property type="match status" value="1"/>
</dbReference>
<keyword evidence="5" id="KW-0819">tRNA processing</keyword>
<dbReference type="GO" id="GO:0000049">
    <property type="term" value="F:tRNA binding"/>
    <property type="evidence" value="ECO:0007669"/>
    <property type="project" value="UniProtKB-KW"/>
</dbReference>
<dbReference type="Pfam" id="PF01368">
    <property type="entry name" value="DHH"/>
    <property type="match status" value="1"/>
</dbReference>
<evidence type="ECO:0000256" key="2">
    <source>
        <dbReference type="ARBA" id="ARBA00007265"/>
    </source>
</evidence>
<dbReference type="CDD" id="cd05398">
    <property type="entry name" value="NT_ClassII-CCAase"/>
    <property type="match status" value="1"/>
</dbReference>
<keyword evidence="10 12" id="KW-0694">RNA-binding</keyword>
<dbReference type="GO" id="GO:0000166">
    <property type="term" value="F:nucleotide binding"/>
    <property type="evidence" value="ECO:0007669"/>
    <property type="project" value="UniProtKB-KW"/>
</dbReference>
<dbReference type="PROSITE" id="PS51371">
    <property type="entry name" value="CBS"/>
    <property type="match status" value="2"/>
</dbReference>
<comment type="similarity">
    <text evidence="2 12">Belongs to the tRNA nucleotidyltransferase/poly(A) polymerase family.</text>
</comment>
<evidence type="ECO:0000256" key="5">
    <source>
        <dbReference type="ARBA" id="ARBA00022694"/>
    </source>
</evidence>
<evidence type="ECO:0000256" key="1">
    <source>
        <dbReference type="ARBA" id="ARBA00001946"/>
    </source>
</evidence>
<evidence type="ECO:0000256" key="4">
    <source>
        <dbReference type="ARBA" id="ARBA00022679"/>
    </source>
</evidence>
<keyword evidence="7" id="KW-0479">Metal-binding</keyword>
<keyword evidence="9" id="KW-0460">Magnesium</keyword>
<evidence type="ECO:0000259" key="13">
    <source>
        <dbReference type="PROSITE" id="PS51371"/>
    </source>
</evidence>
<name>A0A1H0A1J7_9BACT</name>
<dbReference type="SMART" id="SM00116">
    <property type="entry name" value="CBS"/>
    <property type="match status" value="2"/>
</dbReference>
<evidence type="ECO:0000256" key="12">
    <source>
        <dbReference type="RuleBase" id="RU003953"/>
    </source>
</evidence>
<dbReference type="Gene3D" id="3.10.580.10">
    <property type="entry name" value="CBS-domain"/>
    <property type="match status" value="1"/>
</dbReference>
<keyword evidence="4 12" id="KW-0808">Transferase</keyword>
<dbReference type="PANTHER" id="PTHR47788:SF1">
    <property type="entry name" value="A-ADDING TRNA NUCLEOTIDYLTRANSFERASE"/>
    <property type="match status" value="1"/>
</dbReference>
<dbReference type="InterPro" id="IPR003156">
    <property type="entry name" value="DHHA1_dom"/>
</dbReference>
<dbReference type="Pfam" id="PF02272">
    <property type="entry name" value="DHHA1"/>
    <property type="match status" value="1"/>
</dbReference>
<dbReference type="Pfam" id="PF12627">
    <property type="entry name" value="PolyA_pol_RNAbd"/>
    <property type="match status" value="1"/>
</dbReference>
<dbReference type="RefSeq" id="WP_092062151.1">
    <property type="nucleotide sequence ID" value="NZ_FNIN01000001.1"/>
</dbReference>
<dbReference type="SUPFAM" id="SSF81301">
    <property type="entry name" value="Nucleotidyltransferase"/>
    <property type="match status" value="1"/>
</dbReference>
<dbReference type="SUPFAM" id="SSF64182">
    <property type="entry name" value="DHH phosphoesterases"/>
    <property type="match status" value="1"/>
</dbReference>
<evidence type="ECO:0000256" key="6">
    <source>
        <dbReference type="ARBA" id="ARBA00022695"/>
    </source>
</evidence>
<dbReference type="Pfam" id="PF00571">
    <property type="entry name" value="CBS"/>
    <property type="match status" value="2"/>
</dbReference>
<dbReference type="InterPro" id="IPR000644">
    <property type="entry name" value="CBS_dom"/>
</dbReference>
<keyword evidence="15" id="KW-1185">Reference proteome</keyword>
<dbReference type="InterPro" id="IPR002646">
    <property type="entry name" value="PolA_pol_head_dom"/>
</dbReference>
<dbReference type="GO" id="GO:0046872">
    <property type="term" value="F:metal ion binding"/>
    <property type="evidence" value="ECO:0007669"/>
    <property type="project" value="UniProtKB-KW"/>
</dbReference>
<dbReference type="InterPro" id="IPR038763">
    <property type="entry name" value="DHH_sf"/>
</dbReference>
<dbReference type="Proteomes" id="UP000199602">
    <property type="component" value="Unassembled WGS sequence"/>
</dbReference>
<evidence type="ECO:0000256" key="10">
    <source>
        <dbReference type="ARBA" id="ARBA00022884"/>
    </source>
</evidence>